<name>A0ABY5HIE9_9GAMM</name>
<feature type="compositionally biased region" description="Basic and acidic residues" evidence="2">
    <location>
        <begin position="163"/>
        <end position="185"/>
    </location>
</feature>
<keyword evidence="4" id="KW-1185">Reference proteome</keyword>
<gene>
    <name evidence="3" type="ORF">KDW95_22910</name>
</gene>
<evidence type="ECO:0000313" key="3">
    <source>
        <dbReference type="EMBL" id="UTW12038.1"/>
    </source>
</evidence>
<evidence type="ECO:0000256" key="1">
    <source>
        <dbReference type="SAM" id="Coils"/>
    </source>
</evidence>
<feature type="coiled-coil region" evidence="1">
    <location>
        <begin position="16"/>
        <end position="50"/>
    </location>
</feature>
<reference evidence="3" key="1">
    <citation type="submission" date="2021-04" db="EMBL/GenBank/DDBJ databases">
        <title>Oceanospirillales bacteria with DddD are important DMSP degraders in coastal seawater.</title>
        <authorList>
            <person name="Liu J."/>
        </authorList>
    </citation>
    <scope>NUCLEOTIDE SEQUENCE</scope>
    <source>
        <strain evidence="3">D13-1</strain>
    </source>
</reference>
<proteinExistence type="predicted"/>
<organism evidence="3 4">
    <name type="scientific">Marinobacterium rhizophilum</name>
    <dbReference type="NCBI Taxonomy" id="420402"/>
    <lineage>
        <taxon>Bacteria</taxon>
        <taxon>Pseudomonadati</taxon>
        <taxon>Pseudomonadota</taxon>
        <taxon>Gammaproteobacteria</taxon>
        <taxon>Oceanospirillales</taxon>
        <taxon>Oceanospirillaceae</taxon>
        <taxon>Marinobacterium</taxon>
    </lineage>
</organism>
<accession>A0ABY5HIE9</accession>
<evidence type="ECO:0000256" key="2">
    <source>
        <dbReference type="SAM" id="MobiDB-lite"/>
    </source>
</evidence>
<feature type="region of interest" description="Disordered" evidence="2">
    <location>
        <begin position="124"/>
        <end position="203"/>
    </location>
</feature>
<dbReference type="EMBL" id="CP073347">
    <property type="protein sequence ID" value="UTW12038.1"/>
    <property type="molecule type" value="Genomic_DNA"/>
</dbReference>
<evidence type="ECO:0000313" key="4">
    <source>
        <dbReference type="Proteomes" id="UP001058461"/>
    </source>
</evidence>
<dbReference type="Proteomes" id="UP001058461">
    <property type="component" value="Chromosome"/>
</dbReference>
<sequence>MNIETLLEQPAADTALSPLQQRFDRLRKNLAREEKKREKLVRELDELGHIYVKQVLPRLKNNHRMLKTLLLRLIDFSQRKNLRQWHRETLESWLYELLEQVALYDRKDAAAIAQQYMRTQLDTFGTSSHIPQPQALGPGADDTESDISDGDGASQHGTAEDSATSKEKPEDTQGASQEREKETEQQHSQPADNTGAGSAPPLDDKWLKQLFRRAAQALHPDREQDPAQQAHKEALMTELLQARDNNDMMAVLALYQQHVATDALQIPESAFEALCLSVQAQIQRVQLEKNDYIQSDPQRAFIHYHLYADSRRKQVQNLDRLLDRIRLMRLQIPGVLDELRTLKDLKRELQYRQQDRF</sequence>
<keyword evidence="1" id="KW-0175">Coiled coil</keyword>
<feature type="compositionally biased region" description="Polar residues" evidence="2">
    <location>
        <begin position="186"/>
        <end position="196"/>
    </location>
</feature>
<protein>
    <recommendedName>
        <fullName evidence="5">DnaJ-like protein</fullName>
    </recommendedName>
</protein>
<evidence type="ECO:0008006" key="5">
    <source>
        <dbReference type="Google" id="ProtNLM"/>
    </source>
</evidence>
<dbReference type="RefSeq" id="WP_255854088.1">
    <property type="nucleotide sequence ID" value="NZ_CP073347.1"/>
</dbReference>